<evidence type="ECO:0000313" key="1">
    <source>
        <dbReference type="EMBL" id="MBW7573162.1"/>
    </source>
</evidence>
<evidence type="ECO:0000313" key="2">
    <source>
        <dbReference type="Proteomes" id="UP000719942"/>
    </source>
</evidence>
<dbReference type="RefSeq" id="WP_219965555.1">
    <property type="nucleotide sequence ID" value="NZ_JAGFNZ010000003.1"/>
</dbReference>
<keyword evidence="2" id="KW-1185">Reference proteome</keyword>
<gene>
    <name evidence="1" type="ORF">J5W02_10095</name>
</gene>
<accession>A0ABS7DPH2</accession>
<sequence length="71" mass="8046">MTIEIAKAIDNKITELGNEGCRKFLWCTNLNPAADWATCKNMRRAIRSELAAEDWDDLNDLFLTFDPANVA</sequence>
<dbReference type="Proteomes" id="UP000719942">
    <property type="component" value="Unassembled WGS sequence"/>
</dbReference>
<reference evidence="1 2" key="1">
    <citation type="submission" date="2021-03" db="EMBL/GenBank/DDBJ databases">
        <title>Caproiciproducens sp. nov. isolated from feces of cow.</title>
        <authorList>
            <person name="Choi J.-Y."/>
        </authorList>
    </citation>
    <scope>NUCLEOTIDE SEQUENCE [LARGE SCALE GENOMIC DNA]</scope>
    <source>
        <strain evidence="1 2">AGMB10547</strain>
    </source>
</reference>
<proteinExistence type="predicted"/>
<dbReference type="EMBL" id="JAGFNZ010000003">
    <property type="protein sequence ID" value="MBW7573162.1"/>
    <property type="molecule type" value="Genomic_DNA"/>
</dbReference>
<comment type="caution">
    <text evidence="1">The sequence shown here is derived from an EMBL/GenBank/DDBJ whole genome shotgun (WGS) entry which is preliminary data.</text>
</comment>
<protein>
    <submittedName>
        <fullName evidence="1">Uncharacterized protein</fullName>
    </submittedName>
</protein>
<organism evidence="1 2">
    <name type="scientific">Caproiciproducens faecalis</name>
    <dbReference type="NCBI Taxonomy" id="2820301"/>
    <lineage>
        <taxon>Bacteria</taxon>
        <taxon>Bacillati</taxon>
        <taxon>Bacillota</taxon>
        <taxon>Clostridia</taxon>
        <taxon>Eubacteriales</taxon>
        <taxon>Acutalibacteraceae</taxon>
        <taxon>Caproiciproducens</taxon>
    </lineage>
</organism>
<name>A0ABS7DPH2_9FIRM</name>